<dbReference type="RefSeq" id="WP_075797844.1">
    <property type="nucleotide sequence ID" value="NZ_CP015583.1"/>
</dbReference>
<gene>
    <name evidence="1" type="ORF">RGI145_07300</name>
</gene>
<evidence type="ECO:0000313" key="1">
    <source>
        <dbReference type="EMBL" id="APT56929.1"/>
    </source>
</evidence>
<sequence length="400" mass="43392">MAYAAGSHHAIKDAFLDLAGEEAWLQRLSDISEASRRRSFSARALQQRHALELALARIFGGEAQASLGRQGSAATEARALDFAREAVELAATLPPGPRDRLRHLLAAGLTGQANLIPLFHMLRVASLQRSRGFAVHHAGLIDGTPHDLLIRRDEAEAEIVCETALADEGRPLHHSGWCTLVDRVNPDLHTWLSAHPGRYVLKVTLPDGMQEPEHVAELHRRITALLSSHKRQDADQAAVLKLDPLLIAGAQVGLPAALRAQFGPDTHLAMAGNPGSDSILVLAARSGRENGIAAAVCRRATLAASRLSGTRPGILAMFLEDLNRTEWRSLRESLELEGAVRRFLTRPVARHVVTVSCASRMEMFDMAPPDSTPCGELRFRHPSHPQGRLPALLPAVESCG</sequence>
<dbReference type="Proteomes" id="UP000185494">
    <property type="component" value="Chromosome 1"/>
</dbReference>
<reference evidence="1 2" key="1">
    <citation type="submission" date="2016-05" db="EMBL/GenBank/DDBJ databases">
        <title>Complete Genome and Methylome Analysis of Psychrotrophic Bacterial Isolates from Antarctic Lake Untersee.</title>
        <authorList>
            <person name="Fomenkov A."/>
            <person name="Akimov V.N."/>
            <person name="Vasilyeva L.V."/>
            <person name="Andersen D."/>
            <person name="Vincze T."/>
            <person name="Roberts R.J."/>
        </authorList>
    </citation>
    <scope>NUCLEOTIDE SEQUENCE [LARGE SCALE GENOMIC DNA]</scope>
    <source>
        <strain evidence="1 2">U14-5</strain>
    </source>
</reference>
<dbReference type="KEGG" id="rgi:RGI145_07300"/>
<evidence type="ECO:0000313" key="2">
    <source>
        <dbReference type="Proteomes" id="UP000185494"/>
    </source>
</evidence>
<proteinExistence type="predicted"/>
<accession>A0A1L7AE48</accession>
<organism evidence="1 2">
    <name type="scientific">Roseomonas gilardii</name>
    <dbReference type="NCBI Taxonomy" id="257708"/>
    <lineage>
        <taxon>Bacteria</taxon>
        <taxon>Pseudomonadati</taxon>
        <taxon>Pseudomonadota</taxon>
        <taxon>Alphaproteobacteria</taxon>
        <taxon>Acetobacterales</taxon>
        <taxon>Roseomonadaceae</taxon>
        <taxon>Roseomonas</taxon>
    </lineage>
</organism>
<protein>
    <submittedName>
        <fullName evidence="1">Uncharacterized protein</fullName>
    </submittedName>
</protein>
<dbReference type="STRING" id="257708.RGI145_07300"/>
<name>A0A1L7AE48_9PROT</name>
<dbReference type="EMBL" id="CP015583">
    <property type="protein sequence ID" value="APT56929.1"/>
    <property type="molecule type" value="Genomic_DNA"/>
</dbReference>
<dbReference type="AlphaFoldDB" id="A0A1L7AE48"/>